<protein>
    <recommendedName>
        <fullName evidence="3">Pilus assembly protein PilZ</fullName>
    </recommendedName>
</protein>
<proteinExistence type="predicted"/>
<keyword evidence="2" id="KW-1185">Reference proteome</keyword>
<name>A0A1V0RIY5_9RHOB</name>
<evidence type="ECO:0000313" key="2">
    <source>
        <dbReference type="Proteomes" id="UP000192273"/>
    </source>
</evidence>
<dbReference type="RefSeq" id="WP_081506148.1">
    <property type="nucleotide sequence ID" value="NZ_CP020474.1"/>
</dbReference>
<dbReference type="KEGG" id="rmm:ROSMUCSMR3_00165"/>
<organism evidence="1 2">
    <name type="scientific">Roseovarius mucosus</name>
    <dbReference type="NCBI Taxonomy" id="215743"/>
    <lineage>
        <taxon>Bacteria</taxon>
        <taxon>Pseudomonadati</taxon>
        <taxon>Pseudomonadota</taxon>
        <taxon>Alphaproteobacteria</taxon>
        <taxon>Rhodobacterales</taxon>
        <taxon>Roseobacteraceae</taxon>
        <taxon>Roseovarius</taxon>
    </lineage>
</organism>
<gene>
    <name evidence="1" type="ORF">ROSMUCSMR3_00165</name>
</gene>
<dbReference type="Proteomes" id="UP000192273">
    <property type="component" value="Chromosome"/>
</dbReference>
<dbReference type="Gene3D" id="2.30.30.830">
    <property type="match status" value="1"/>
</dbReference>
<dbReference type="AlphaFoldDB" id="A0A1V0RIY5"/>
<reference evidence="1 2" key="1">
    <citation type="submission" date="2017-03" db="EMBL/GenBank/DDBJ databases">
        <title>Genome Sequence of Roseovarius mucosus strain SMR3 Isolated from a culture of the Diatom Skeletonema marinoi.</title>
        <authorList>
            <person name="Topel M."/>
            <person name="Pinder M."/>
            <person name="Johansson O.N."/>
            <person name="Kourtchenko O."/>
            <person name="Godhe A."/>
            <person name="Clarke A.K."/>
        </authorList>
    </citation>
    <scope>NUCLEOTIDE SEQUENCE [LARGE SCALE GENOMIC DNA]</scope>
    <source>
        <strain evidence="1 2">SMR3</strain>
    </source>
</reference>
<dbReference type="OrthoDB" id="7745929at2"/>
<evidence type="ECO:0000313" key="1">
    <source>
        <dbReference type="EMBL" id="ARE81676.1"/>
    </source>
</evidence>
<evidence type="ECO:0008006" key="3">
    <source>
        <dbReference type="Google" id="ProtNLM"/>
    </source>
</evidence>
<sequence length="86" mass="8660">MTDQTETPPATLEAATLRGALPDAGLVLLGTLHGPSHARALLRVRGAVHTVEVGTDLGSATVAAIGEGVVILARAGRSERLSLPAS</sequence>
<accession>A0A1V0RIY5</accession>
<dbReference type="EMBL" id="CP020474">
    <property type="protein sequence ID" value="ARE81676.1"/>
    <property type="molecule type" value="Genomic_DNA"/>
</dbReference>